<proteinExistence type="predicted"/>
<evidence type="ECO:0000313" key="1">
    <source>
        <dbReference type="EMBL" id="KZT75707.1"/>
    </source>
</evidence>
<name>A0A2Z6ZRE5_9LAMI</name>
<organism evidence="1 2">
    <name type="scientific">Dorcoceras hygrometricum</name>
    <dbReference type="NCBI Taxonomy" id="472368"/>
    <lineage>
        <taxon>Eukaryota</taxon>
        <taxon>Viridiplantae</taxon>
        <taxon>Streptophyta</taxon>
        <taxon>Embryophyta</taxon>
        <taxon>Tracheophyta</taxon>
        <taxon>Spermatophyta</taxon>
        <taxon>Magnoliopsida</taxon>
        <taxon>eudicotyledons</taxon>
        <taxon>Gunneridae</taxon>
        <taxon>Pentapetalae</taxon>
        <taxon>asterids</taxon>
        <taxon>lamiids</taxon>
        <taxon>Lamiales</taxon>
        <taxon>Gesneriaceae</taxon>
        <taxon>Didymocarpoideae</taxon>
        <taxon>Trichosporeae</taxon>
        <taxon>Loxocarpinae</taxon>
        <taxon>Dorcoceras</taxon>
    </lineage>
</organism>
<dbReference type="EMBL" id="KV202872">
    <property type="protein sequence ID" value="KZT75707.1"/>
    <property type="molecule type" value="Genomic_DNA"/>
</dbReference>
<protein>
    <submittedName>
        <fullName evidence="1">Uncharacterized protein</fullName>
    </submittedName>
</protein>
<dbReference type="Proteomes" id="UP000250235">
    <property type="component" value="Unassembled WGS sequence"/>
</dbReference>
<dbReference type="AlphaFoldDB" id="A0A2Z6ZRE5"/>
<reference evidence="1 2" key="1">
    <citation type="journal article" date="2015" name="Proc. Natl. Acad. Sci. U.S.A.">
        <title>The resurrection genome of Boea hygrometrica: A blueprint for survival of dehydration.</title>
        <authorList>
            <person name="Xiao L."/>
            <person name="Yang G."/>
            <person name="Zhang L."/>
            <person name="Yang X."/>
            <person name="Zhao S."/>
            <person name="Ji Z."/>
            <person name="Zhou Q."/>
            <person name="Hu M."/>
            <person name="Wang Y."/>
            <person name="Chen M."/>
            <person name="Xu Y."/>
            <person name="Jin H."/>
            <person name="Xiao X."/>
            <person name="Hu G."/>
            <person name="Bao F."/>
            <person name="Hu Y."/>
            <person name="Wan P."/>
            <person name="Li L."/>
            <person name="Deng X."/>
            <person name="Kuang T."/>
            <person name="Xiang C."/>
            <person name="Zhu J.K."/>
            <person name="Oliver M.J."/>
            <person name="He Y."/>
        </authorList>
    </citation>
    <scope>NUCLEOTIDE SEQUENCE [LARGE SCALE GENOMIC DNA]</scope>
    <source>
        <strain evidence="2">cv. XS01</strain>
    </source>
</reference>
<keyword evidence="2" id="KW-1185">Reference proteome</keyword>
<gene>
    <name evidence="1" type="ORF">F511_47268</name>
</gene>
<accession>A0A2Z6ZRE5</accession>
<sequence length="117" mass="13143">MEGALVAHVSRIGVAPGRALAARLPRERRPEMLPPSRKLLRCMVAGRRRWLRERCASSRAAGRAFSSHVAPLLARWCARPCARMRAREFRGGAAGRRRSGDAPASFRRCRDGWSDFF</sequence>
<evidence type="ECO:0000313" key="2">
    <source>
        <dbReference type="Proteomes" id="UP000250235"/>
    </source>
</evidence>